<dbReference type="Pfam" id="PF00294">
    <property type="entry name" value="PfkB"/>
    <property type="match status" value="1"/>
</dbReference>
<gene>
    <name evidence="5" type="ORF">AZF00_13060</name>
</gene>
<accession>A0A127M7I3</accession>
<sequence>MAGLIVDRKSSEALVVSCFGEVLWDYFDSGKRLGGAPLNVCLRLQSLGVEAHILSAVGSDALGNELLSDIKERGLDSDLVVVNPNKKTSTVEVILDKGGSATYEIATDTAWDNIELTPKIAERVESSDIFVFGSLVARSEVSLNTLRQLVKCSVYKVFDVNLRKPHYALDTLVELMNVADFIKLNDDELFEIAGAMGSKFNSLEQNIEFIGNKTNTSNICVTKGRHGALLKVGDKTYYNSGFLINVADTVGAGDSFLASLIYQLSVSKDAQYAVDFACAVGALVAQNHGATPKISIHEIQKFMNPA</sequence>
<dbReference type="Gene3D" id="3.40.1190.20">
    <property type="match status" value="1"/>
</dbReference>
<evidence type="ECO:0000256" key="3">
    <source>
        <dbReference type="ARBA" id="ARBA00022777"/>
    </source>
</evidence>
<dbReference type="InterPro" id="IPR050306">
    <property type="entry name" value="PfkB_Carbo_kinase"/>
</dbReference>
<dbReference type="InterPro" id="IPR029056">
    <property type="entry name" value="Ribokinase-like"/>
</dbReference>
<evidence type="ECO:0000256" key="1">
    <source>
        <dbReference type="ARBA" id="ARBA00010688"/>
    </source>
</evidence>
<dbReference type="RefSeq" id="WP_008248656.1">
    <property type="nucleotide sequence ID" value="NZ_CP014544.1"/>
</dbReference>
<dbReference type="PANTHER" id="PTHR43085:SF57">
    <property type="entry name" value="CARBOHYDRATE KINASE PFKB DOMAIN-CONTAINING PROTEIN"/>
    <property type="match status" value="1"/>
</dbReference>
<protein>
    <submittedName>
        <fullName evidence="5">Carbohydrate kinase</fullName>
    </submittedName>
</protein>
<evidence type="ECO:0000256" key="2">
    <source>
        <dbReference type="ARBA" id="ARBA00022679"/>
    </source>
</evidence>
<dbReference type="PANTHER" id="PTHR43085">
    <property type="entry name" value="HEXOKINASE FAMILY MEMBER"/>
    <property type="match status" value="1"/>
</dbReference>
<evidence type="ECO:0000313" key="6">
    <source>
        <dbReference type="Proteomes" id="UP000074119"/>
    </source>
</evidence>
<reference evidence="5 6" key="1">
    <citation type="submission" date="2015-12" db="EMBL/GenBank/DDBJ databases">
        <authorList>
            <person name="Shamseldin A."/>
            <person name="Moawad H."/>
            <person name="Abd El-Rahim W.M."/>
            <person name="Sadowsky M.J."/>
        </authorList>
    </citation>
    <scope>NUCLEOTIDE SEQUENCE [LARGE SCALE GENOMIC DNA]</scope>
    <source>
        <strain evidence="5 6">SM2</strain>
    </source>
</reference>
<comment type="similarity">
    <text evidence="1">Belongs to the carbohydrate kinase PfkB family.</text>
</comment>
<dbReference type="InterPro" id="IPR011611">
    <property type="entry name" value="PfkB_dom"/>
</dbReference>
<dbReference type="STRING" id="1470434.AZF00_13060"/>
<evidence type="ECO:0000259" key="4">
    <source>
        <dbReference type="Pfam" id="PF00294"/>
    </source>
</evidence>
<feature type="domain" description="Carbohydrate kinase PfkB" evidence="4">
    <location>
        <begin position="29"/>
        <end position="292"/>
    </location>
</feature>
<dbReference type="GO" id="GO:0016301">
    <property type="term" value="F:kinase activity"/>
    <property type="evidence" value="ECO:0007669"/>
    <property type="project" value="UniProtKB-KW"/>
</dbReference>
<keyword evidence="3 5" id="KW-0418">Kinase</keyword>
<evidence type="ECO:0000313" key="5">
    <source>
        <dbReference type="EMBL" id="AMO69175.1"/>
    </source>
</evidence>
<name>A0A127M7I3_9GAMM</name>
<dbReference type="KEGG" id="zal:AZF00_13060"/>
<proteinExistence type="inferred from homology"/>
<keyword evidence="2" id="KW-0808">Transferase</keyword>
<dbReference type="AlphaFoldDB" id="A0A127M7I3"/>
<dbReference type="EMBL" id="CP014544">
    <property type="protein sequence ID" value="AMO69175.1"/>
    <property type="molecule type" value="Genomic_DNA"/>
</dbReference>
<dbReference type="SUPFAM" id="SSF53613">
    <property type="entry name" value="Ribokinase-like"/>
    <property type="match status" value="1"/>
</dbReference>
<dbReference type="Proteomes" id="UP000074119">
    <property type="component" value="Chromosome"/>
</dbReference>
<organism evidence="5 6">
    <name type="scientific">Zhongshania aliphaticivorans</name>
    <dbReference type="NCBI Taxonomy" id="1470434"/>
    <lineage>
        <taxon>Bacteria</taxon>
        <taxon>Pseudomonadati</taxon>
        <taxon>Pseudomonadota</taxon>
        <taxon>Gammaproteobacteria</taxon>
        <taxon>Cellvibrionales</taxon>
        <taxon>Spongiibacteraceae</taxon>
        <taxon>Zhongshania</taxon>
    </lineage>
</organism>